<dbReference type="AlphaFoldDB" id="A0A1Y1VV72"/>
<dbReference type="GeneID" id="63805555"/>
<keyword evidence="2" id="KW-1185">Reference proteome</keyword>
<comment type="caution">
    <text evidence="1">The sequence shown here is derived from an EMBL/GenBank/DDBJ whole genome shotgun (WGS) entry which is preliminary data.</text>
</comment>
<dbReference type="Proteomes" id="UP000193922">
    <property type="component" value="Unassembled WGS sequence"/>
</dbReference>
<evidence type="ECO:0000313" key="2">
    <source>
        <dbReference type="Proteomes" id="UP000193922"/>
    </source>
</evidence>
<name>A0A1Y1VV72_9FUNG</name>
<protein>
    <submittedName>
        <fullName evidence="1">Uncharacterized protein</fullName>
    </submittedName>
</protein>
<dbReference type="EMBL" id="MCFD01000041">
    <property type="protein sequence ID" value="ORX65201.1"/>
    <property type="molecule type" value="Genomic_DNA"/>
</dbReference>
<gene>
    <name evidence="1" type="ORF">DL89DRAFT_271277</name>
</gene>
<evidence type="ECO:0000313" key="1">
    <source>
        <dbReference type="EMBL" id="ORX65201.1"/>
    </source>
</evidence>
<proteinExistence type="predicted"/>
<sequence length="204" mass="23839">MLIDHYVQGDAPINRERAKINPLSLQSFFRIEVSACPLGYIYKIICEEKSISFREHDYERALADIRTRDDFFAIYWLTWSDKYKGVTTYPLDTFCIIDPHNILRDILEGYDCDRCWYSINSIDDIDTLPCTNEYVCNINTLSEANIAIFKKKDMRIIKDDIIKEFKCSAHDVAYFVLHTKILDDININEALEIVLSGSYSQSEF</sequence>
<dbReference type="RefSeq" id="XP_040739522.1">
    <property type="nucleotide sequence ID" value="XM_040888907.1"/>
</dbReference>
<organism evidence="1 2">
    <name type="scientific">Linderina pennispora</name>
    <dbReference type="NCBI Taxonomy" id="61395"/>
    <lineage>
        <taxon>Eukaryota</taxon>
        <taxon>Fungi</taxon>
        <taxon>Fungi incertae sedis</taxon>
        <taxon>Zoopagomycota</taxon>
        <taxon>Kickxellomycotina</taxon>
        <taxon>Kickxellomycetes</taxon>
        <taxon>Kickxellales</taxon>
        <taxon>Kickxellaceae</taxon>
        <taxon>Linderina</taxon>
    </lineage>
</organism>
<accession>A0A1Y1VV72</accession>
<reference evidence="1 2" key="1">
    <citation type="submission" date="2016-07" db="EMBL/GenBank/DDBJ databases">
        <title>Pervasive Adenine N6-methylation of Active Genes in Fungi.</title>
        <authorList>
            <consortium name="DOE Joint Genome Institute"/>
            <person name="Mondo S.J."/>
            <person name="Dannebaum R.O."/>
            <person name="Kuo R.C."/>
            <person name="Labutti K."/>
            <person name="Haridas S."/>
            <person name="Kuo A."/>
            <person name="Salamov A."/>
            <person name="Ahrendt S.R."/>
            <person name="Lipzen A."/>
            <person name="Sullivan W."/>
            <person name="Andreopoulos W.B."/>
            <person name="Clum A."/>
            <person name="Lindquist E."/>
            <person name="Daum C."/>
            <person name="Ramamoorthy G.K."/>
            <person name="Gryganskyi A."/>
            <person name="Culley D."/>
            <person name="Magnuson J.K."/>
            <person name="James T.Y."/>
            <person name="O'Malley M.A."/>
            <person name="Stajich J.E."/>
            <person name="Spatafora J.W."/>
            <person name="Visel A."/>
            <person name="Grigoriev I.V."/>
        </authorList>
    </citation>
    <scope>NUCLEOTIDE SEQUENCE [LARGE SCALE GENOMIC DNA]</scope>
    <source>
        <strain evidence="1 2">ATCC 12442</strain>
    </source>
</reference>